<sequence>MSKRLENGMGEALSLFKPGDKSANQTSTVLDAFRARTDFGIIPLNLAETPIRQECSWRFDHEQETGHYAGLRKFCRSQIIYDPFRSLNCISVPLFLPMDEVCSAPGTAVTCQVQTPVHETLGTGV</sequence>
<proteinExistence type="predicted"/>
<protein>
    <submittedName>
        <fullName evidence="1">Uncharacterized protein</fullName>
    </submittedName>
</protein>
<accession>A0A218Z124</accession>
<comment type="caution">
    <text evidence="1">The sequence shown here is derived from an EMBL/GenBank/DDBJ whole genome shotgun (WGS) entry which is preliminary data.</text>
</comment>
<dbReference type="AlphaFoldDB" id="A0A218Z124"/>
<organism evidence="1 2">
    <name type="scientific">Diplocarpon coronariae</name>
    <dbReference type="NCBI Taxonomy" id="2795749"/>
    <lineage>
        <taxon>Eukaryota</taxon>
        <taxon>Fungi</taxon>
        <taxon>Dikarya</taxon>
        <taxon>Ascomycota</taxon>
        <taxon>Pezizomycotina</taxon>
        <taxon>Leotiomycetes</taxon>
        <taxon>Helotiales</taxon>
        <taxon>Drepanopezizaceae</taxon>
        <taxon>Diplocarpon</taxon>
    </lineage>
</organism>
<name>A0A218Z124_9HELO</name>
<reference evidence="1 2" key="1">
    <citation type="submission" date="2017-04" db="EMBL/GenBank/DDBJ databases">
        <title>Draft genome sequence of Marssonina coronaria NL1: causal agent of apple blotch.</title>
        <authorList>
            <person name="Cheng Q."/>
        </authorList>
    </citation>
    <scope>NUCLEOTIDE SEQUENCE [LARGE SCALE GENOMIC DNA]</scope>
    <source>
        <strain evidence="1 2">NL1</strain>
    </source>
</reference>
<dbReference type="Proteomes" id="UP000242519">
    <property type="component" value="Unassembled WGS sequence"/>
</dbReference>
<evidence type="ECO:0000313" key="1">
    <source>
        <dbReference type="EMBL" id="OWP01404.1"/>
    </source>
</evidence>
<keyword evidence="2" id="KW-1185">Reference proteome</keyword>
<dbReference type="InParanoid" id="A0A218Z124"/>
<gene>
    <name evidence="1" type="ORF">B2J93_2814</name>
</gene>
<evidence type="ECO:0000313" key="2">
    <source>
        <dbReference type="Proteomes" id="UP000242519"/>
    </source>
</evidence>
<dbReference type="EMBL" id="MZNU01000279">
    <property type="protein sequence ID" value="OWP01404.1"/>
    <property type="molecule type" value="Genomic_DNA"/>
</dbReference>